<accession>A0ABR4BPI5</accession>
<protein>
    <submittedName>
        <fullName evidence="1">Uncharacterized protein</fullName>
    </submittedName>
</protein>
<reference evidence="1 2" key="1">
    <citation type="journal article" date="2024" name="Commun. Biol.">
        <title>Comparative genomic analysis of thermophilic fungi reveals convergent evolutionary adaptations and gene losses.</title>
        <authorList>
            <person name="Steindorff A.S."/>
            <person name="Aguilar-Pontes M.V."/>
            <person name="Robinson A.J."/>
            <person name="Andreopoulos B."/>
            <person name="LaButti K."/>
            <person name="Kuo A."/>
            <person name="Mondo S."/>
            <person name="Riley R."/>
            <person name="Otillar R."/>
            <person name="Haridas S."/>
            <person name="Lipzen A."/>
            <person name="Grimwood J."/>
            <person name="Schmutz J."/>
            <person name="Clum A."/>
            <person name="Reid I.D."/>
            <person name="Moisan M.C."/>
            <person name="Butler G."/>
            <person name="Nguyen T.T.M."/>
            <person name="Dewar K."/>
            <person name="Conant G."/>
            <person name="Drula E."/>
            <person name="Henrissat B."/>
            <person name="Hansel C."/>
            <person name="Singer S."/>
            <person name="Hutchinson M.I."/>
            <person name="de Vries R.P."/>
            <person name="Natvig D.O."/>
            <person name="Powell A.J."/>
            <person name="Tsang A."/>
            <person name="Grigoriev I.V."/>
        </authorList>
    </citation>
    <scope>NUCLEOTIDE SEQUENCE [LARGE SCALE GENOMIC DNA]</scope>
    <source>
        <strain evidence="1 2">CBS 494.80</strain>
    </source>
</reference>
<evidence type="ECO:0000313" key="2">
    <source>
        <dbReference type="Proteomes" id="UP001595075"/>
    </source>
</evidence>
<proteinExistence type="predicted"/>
<sequence>MLYIWINISRNIS</sequence>
<dbReference type="Proteomes" id="UP001595075">
    <property type="component" value="Unassembled WGS sequence"/>
</dbReference>
<name>A0ABR4BPI5_9HELO</name>
<keyword evidence="2" id="KW-1185">Reference proteome</keyword>
<evidence type="ECO:0000313" key="1">
    <source>
        <dbReference type="EMBL" id="KAL2059714.1"/>
    </source>
</evidence>
<comment type="caution">
    <text evidence="1">The sequence shown here is derived from an EMBL/GenBank/DDBJ whole genome shotgun (WGS) entry which is preliminary data.</text>
</comment>
<gene>
    <name evidence="1" type="ORF">VTL71DRAFT_10206</name>
</gene>
<dbReference type="EMBL" id="JAZHXI010000027">
    <property type="protein sequence ID" value="KAL2059714.1"/>
    <property type="molecule type" value="Genomic_DNA"/>
</dbReference>
<organism evidence="1 2">
    <name type="scientific">Oculimacula yallundae</name>
    <dbReference type="NCBI Taxonomy" id="86028"/>
    <lineage>
        <taxon>Eukaryota</taxon>
        <taxon>Fungi</taxon>
        <taxon>Dikarya</taxon>
        <taxon>Ascomycota</taxon>
        <taxon>Pezizomycotina</taxon>
        <taxon>Leotiomycetes</taxon>
        <taxon>Helotiales</taxon>
        <taxon>Ploettnerulaceae</taxon>
        <taxon>Oculimacula</taxon>
    </lineage>
</organism>